<keyword evidence="2" id="KW-0235">DNA replication</keyword>
<dbReference type="PANTHER" id="PTHR28605:SF1">
    <property type="entry name" value="CHROMOSOME TRANSMISSION FIDELITY FACTOR 8"/>
    <property type="match status" value="1"/>
</dbReference>
<evidence type="ECO:0000256" key="2">
    <source>
        <dbReference type="ARBA" id="ARBA00022705"/>
    </source>
</evidence>
<dbReference type="GO" id="GO:0006260">
    <property type="term" value="P:DNA replication"/>
    <property type="evidence" value="ECO:0007669"/>
    <property type="project" value="UniProtKB-KW"/>
</dbReference>
<dbReference type="GO" id="GO:0031390">
    <property type="term" value="C:Ctf18 RFC-like complex"/>
    <property type="evidence" value="ECO:0007669"/>
    <property type="project" value="InterPro"/>
</dbReference>
<accession>A0A371D7D2</accession>
<reference evidence="8 9" key="1">
    <citation type="journal article" date="2018" name="Biotechnol. Biofuels">
        <title>Integrative visual omics of the white-rot fungus Polyporus brumalis exposes the biotechnological potential of its oxidative enzymes for delignifying raw plant biomass.</title>
        <authorList>
            <person name="Miyauchi S."/>
            <person name="Rancon A."/>
            <person name="Drula E."/>
            <person name="Hage H."/>
            <person name="Chaduli D."/>
            <person name="Favel A."/>
            <person name="Grisel S."/>
            <person name="Henrissat B."/>
            <person name="Herpoel-Gimbert I."/>
            <person name="Ruiz-Duenas F.J."/>
            <person name="Chevret D."/>
            <person name="Hainaut M."/>
            <person name="Lin J."/>
            <person name="Wang M."/>
            <person name="Pangilinan J."/>
            <person name="Lipzen A."/>
            <person name="Lesage-Meessen L."/>
            <person name="Navarro D."/>
            <person name="Riley R."/>
            <person name="Grigoriev I.V."/>
            <person name="Zhou S."/>
            <person name="Raouche S."/>
            <person name="Rosso M.N."/>
        </authorList>
    </citation>
    <scope>NUCLEOTIDE SEQUENCE [LARGE SCALE GENOMIC DNA]</scope>
    <source>
        <strain evidence="8 9">BRFM 1820</strain>
    </source>
</reference>
<protein>
    <recommendedName>
        <fullName evidence="10">Ctf8-domain-containing protein</fullName>
    </recommendedName>
</protein>
<sequence length="160" mass="16983">MLIDINVNLPGPSSPKRRPLPPQIVQFGTEELVLIELQGALEVDGNKDGQLVGKLRVDPNTKKPTIMIGHHLLEGKLVNLAKPLAVLHKHGSPPGTDDTAMEVEVEDGSPRPAAHAKSWDIVAVVKKKMVFAKRPLPVVGHSTGKGSSAVPLSRIGSKAG</sequence>
<dbReference type="EMBL" id="KZ857411">
    <property type="protein sequence ID" value="RDX48454.1"/>
    <property type="molecule type" value="Genomic_DNA"/>
</dbReference>
<dbReference type="GO" id="GO:0007064">
    <property type="term" value="P:mitotic sister chromatid cohesion"/>
    <property type="evidence" value="ECO:0007669"/>
    <property type="project" value="InterPro"/>
</dbReference>
<dbReference type="InterPro" id="IPR018607">
    <property type="entry name" value="Ctf8"/>
</dbReference>
<evidence type="ECO:0000313" key="9">
    <source>
        <dbReference type="Proteomes" id="UP000256964"/>
    </source>
</evidence>
<keyword evidence="3" id="KW-0238">DNA-binding</keyword>
<evidence type="ECO:0000313" key="8">
    <source>
        <dbReference type="EMBL" id="RDX48454.1"/>
    </source>
</evidence>
<dbReference type="Proteomes" id="UP000256964">
    <property type="component" value="Unassembled WGS sequence"/>
</dbReference>
<evidence type="ECO:0000256" key="1">
    <source>
        <dbReference type="ARBA" id="ARBA00004123"/>
    </source>
</evidence>
<gene>
    <name evidence="8" type="ORF">OH76DRAFT_1404715</name>
</gene>
<organism evidence="8 9">
    <name type="scientific">Lentinus brumalis</name>
    <dbReference type="NCBI Taxonomy" id="2498619"/>
    <lineage>
        <taxon>Eukaryota</taxon>
        <taxon>Fungi</taxon>
        <taxon>Dikarya</taxon>
        <taxon>Basidiomycota</taxon>
        <taxon>Agaricomycotina</taxon>
        <taxon>Agaricomycetes</taxon>
        <taxon>Polyporales</taxon>
        <taxon>Polyporaceae</taxon>
        <taxon>Lentinus</taxon>
    </lineage>
</organism>
<keyword evidence="4" id="KW-0539">Nucleus</keyword>
<dbReference type="STRING" id="139420.A0A371D7D2"/>
<evidence type="ECO:0000256" key="3">
    <source>
        <dbReference type="ARBA" id="ARBA00023125"/>
    </source>
</evidence>
<evidence type="ECO:0008006" key="10">
    <source>
        <dbReference type="Google" id="ProtNLM"/>
    </source>
</evidence>
<evidence type="ECO:0000256" key="6">
    <source>
        <dbReference type="ARBA" id="ARBA00038447"/>
    </source>
</evidence>
<dbReference type="AlphaFoldDB" id="A0A371D7D2"/>
<evidence type="ECO:0000256" key="4">
    <source>
        <dbReference type="ARBA" id="ARBA00023242"/>
    </source>
</evidence>
<dbReference type="GO" id="GO:0003677">
    <property type="term" value="F:DNA binding"/>
    <property type="evidence" value="ECO:0007669"/>
    <property type="project" value="UniProtKB-KW"/>
</dbReference>
<comment type="similarity">
    <text evidence="6">Belongs to the CTF8 family.</text>
</comment>
<feature type="region of interest" description="Disordered" evidence="7">
    <location>
        <begin position="140"/>
        <end position="160"/>
    </location>
</feature>
<dbReference type="Pfam" id="PF09696">
    <property type="entry name" value="Ctf8"/>
    <property type="match status" value="1"/>
</dbReference>
<evidence type="ECO:0000256" key="7">
    <source>
        <dbReference type="SAM" id="MobiDB-lite"/>
    </source>
</evidence>
<dbReference type="OrthoDB" id="121932at2759"/>
<keyword evidence="5" id="KW-0131">Cell cycle</keyword>
<name>A0A371D7D2_9APHY</name>
<keyword evidence="9" id="KW-1185">Reference proteome</keyword>
<evidence type="ECO:0000256" key="5">
    <source>
        <dbReference type="ARBA" id="ARBA00023306"/>
    </source>
</evidence>
<proteinExistence type="inferred from homology"/>
<comment type="subcellular location">
    <subcellularLocation>
        <location evidence="1">Nucleus</location>
    </subcellularLocation>
</comment>
<dbReference type="PANTHER" id="PTHR28605">
    <property type="entry name" value="CTF8, CHROMOSOME TRANSMISSION FIDELITY FACTOR 8 HOMOLOG (S. CEREVISIAE)"/>
    <property type="match status" value="1"/>
</dbReference>